<dbReference type="PANTHER" id="PTHR46689">
    <property type="entry name" value="MEMBRANE PROTEIN, PUTATIVE-RELATED"/>
    <property type="match status" value="1"/>
</dbReference>
<dbReference type="STRING" id="58919.A0A316Z314"/>
<evidence type="ECO:0000256" key="1">
    <source>
        <dbReference type="SAM" id="MobiDB-lite"/>
    </source>
</evidence>
<dbReference type="RefSeq" id="XP_025596248.1">
    <property type="nucleotide sequence ID" value="XM_025743081.1"/>
</dbReference>
<evidence type="ECO:0000259" key="2">
    <source>
        <dbReference type="Pfam" id="PF19050"/>
    </source>
</evidence>
<feature type="domain" description="PhoD-like phosphatase" evidence="2">
    <location>
        <begin position="424"/>
        <end position="579"/>
    </location>
</feature>
<reference evidence="3 4" key="1">
    <citation type="journal article" date="2018" name="Mol. Biol. Evol.">
        <title>Broad Genomic Sampling Reveals a Smut Pathogenic Ancestry of the Fungal Clade Ustilaginomycotina.</title>
        <authorList>
            <person name="Kijpornyongpan T."/>
            <person name="Mondo S.J."/>
            <person name="Barry K."/>
            <person name="Sandor L."/>
            <person name="Lee J."/>
            <person name="Lipzen A."/>
            <person name="Pangilinan J."/>
            <person name="LaButti K."/>
            <person name="Hainaut M."/>
            <person name="Henrissat B."/>
            <person name="Grigoriev I.V."/>
            <person name="Spatafora J.W."/>
            <person name="Aime M.C."/>
        </authorList>
    </citation>
    <scope>NUCLEOTIDE SEQUENCE [LARGE SCALE GENOMIC DNA]</scope>
    <source>
        <strain evidence="3 4">MCA 4186</strain>
    </source>
</reference>
<dbReference type="InterPro" id="IPR038607">
    <property type="entry name" value="PhoD-like_sf"/>
</dbReference>
<keyword evidence="4" id="KW-1185">Reference proteome</keyword>
<evidence type="ECO:0000313" key="3">
    <source>
        <dbReference type="EMBL" id="PWN95969.1"/>
    </source>
</evidence>
<proteinExistence type="predicted"/>
<dbReference type="OrthoDB" id="2419400at2759"/>
<dbReference type="Proteomes" id="UP000245946">
    <property type="component" value="Unassembled WGS sequence"/>
</dbReference>
<evidence type="ECO:0000313" key="4">
    <source>
        <dbReference type="Proteomes" id="UP000245946"/>
    </source>
</evidence>
<organism evidence="3 4">
    <name type="scientific">Tilletiopsis washingtonensis</name>
    <dbReference type="NCBI Taxonomy" id="58919"/>
    <lineage>
        <taxon>Eukaryota</taxon>
        <taxon>Fungi</taxon>
        <taxon>Dikarya</taxon>
        <taxon>Basidiomycota</taxon>
        <taxon>Ustilaginomycotina</taxon>
        <taxon>Exobasidiomycetes</taxon>
        <taxon>Entylomatales</taxon>
        <taxon>Entylomatales incertae sedis</taxon>
        <taxon>Tilletiopsis</taxon>
    </lineage>
</organism>
<name>A0A316Z314_9BASI</name>
<gene>
    <name evidence="3" type="ORF">FA09DRAFT_331577</name>
</gene>
<sequence>MPTLNVKCGPMLRYDTCVAGVWLGYALLVLEDATSQVSDAAPPTLQFLARPSRGPYDQGGPAAVRAGENAQASSKGVRIHTHQGAKGAFSFWRFKIEVHQQDVELAVTYSIDGTAHPNTDSPAAEGGSHTFYVPAKTQNFRWAGHSCNGFSSSEDPTAWAPPNCPDPAPINGANPLWDDLLNNHHAKNVFHALVGGGDQMYADKLMNEPEMKLWHDEQDKKKRMEIPLTPEIEECLERFYFNAYCNWFGAGTFSKVIAQIPMVNMLDDHDLIDGFGTYPDDLMMSPIFNAVGRKGFFYYYLFQQFINPLGCDGLDEAQHPLKSVLIGAPATYVQIPHHSFMVYLGPKQYIVLVDCRAERKIAQICTEQSYDRIFKAIRALPDGVEHLTILLGVPLAYPRMVFLERTLSSKFNPLVLLAKSTAKGFVNRFNGEVELLDDLGDHWTAQPHKKERNWLVERVQELSLEKRIRMTYLSGDVHACGVGVFYGYHAHSPAHDPKYALAIISSAIVNAPPPPPVISMLNKLATKTHRSLFYCGTKESMVPLFEEGLDGKKQNDSAIMGARNYCICDYDERSGALQFDLRVEKEKGLAAQGTKSYKVTTPRPEFDVPKEHHHLLHTKEWGKLIGKKEKENAGSSTHTRETSHASTASSA</sequence>
<dbReference type="GO" id="GO:0016020">
    <property type="term" value="C:membrane"/>
    <property type="evidence" value="ECO:0007669"/>
    <property type="project" value="TreeGrafter"/>
</dbReference>
<dbReference type="Pfam" id="PF19050">
    <property type="entry name" value="PhoD_2"/>
    <property type="match status" value="2"/>
</dbReference>
<feature type="region of interest" description="Disordered" evidence="1">
    <location>
        <begin position="617"/>
        <end position="651"/>
    </location>
</feature>
<accession>A0A316Z314</accession>
<dbReference type="InterPro" id="IPR018946">
    <property type="entry name" value="PhoD-like_MPP"/>
</dbReference>
<feature type="compositionally biased region" description="Basic and acidic residues" evidence="1">
    <location>
        <begin position="617"/>
        <end position="643"/>
    </location>
</feature>
<dbReference type="AlphaFoldDB" id="A0A316Z314"/>
<dbReference type="CDD" id="cd07389">
    <property type="entry name" value="MPP_PhoD"/>
    <property type="match status" value="1"/>
</dbReference>
<dbReference type="GeneID" id="37270625"/>
<dbReference type="Gene3D" id="3.60.21.70">
    <property type="entry name" value="PhoD-like phosphatase"/>
    <property type="match status" value="1"/>
</dbReference>
<feature type="domain" description="PhoD-like phosphatase" evidence="2">
    <location>
        <begin position="131"/>
        <end position="405"/>
    </location>
</feature>
<dbReference type="PANTHER" id="PTHR46689:SF1">
    <property type="entry name" value="PHOD-LIKE PHOSPHATASE DOMAIN-CONTAINING PROTEIN"/>
    <property type="match status" value="1"/>
</dbReference>
<dbReference type="EMBL" id="KZ819301">
    <property type="protein sequence ID" value="PWN95969.1"/>
    <property type="molecule type" value="Genomic_DNA"/>
</dbReference>
<protein>
    <recommendedName>
        <fullName evidence="2">PhoD-like phosphatase domain-containing protein</fullName>
    </recommendedName>
</protein>
<dbReference type="InterPro" id="IPR043904">
    <property type="entry name" value="PhoD_2-like"/>
</dbReference>